<dbReference type="EMBL" id="SNRW01048287">
    <property type="protein sequence ID" value="KAA6313498.1"/>
    <property type="molecule type" value="Genomic_DNA"/>
</dbReference>
<dbReference type="Proteomes" id="UP000324800">
    <property type="component" value="Unassembled WGS sequence"/>
</dbReference>
<protein>
    <submittedName>
        <fullName evidence="1">Uncharacterized protein</fullName>
    </submittedName>
</protein>
<gene>
    <name evidence="1" type="ORF">EZS28_055744</name>
</gene>
<feature type="non-terminal residue" evidence="1">
    <location>
        <position position="102"/>
    </location>
</feature>
<organism evidence="1 2">
    <name type="scientific">Streblomastix strix</name>
    <dbReference type="NCBI Taxonomy" id="222440"/>
    <lineage>
        <taxon>Eukaryota</taxon>
        <taxon>Metamonada</taxon>
        <taxon>Preaxostyla</taxon>
        <taxon>Oxymonadida</taxon>
        <taxon>Streblomastigidae</taxon>
        <taxon>Streblomastix</taxon>
    </lineage>
</organism>
<evidence type="ECO:0000313" key="1">
    <source>
        <dbReference type="EMBL" id="KAA6313498.1"/>
    </source>
</evidence>
<accession>A0A5J4PXW7</accession>
<name>A0A5J4PXW7_9EUKA</name>
<evidence type="ECO:0000313" key="2">
    <source>
        <dbReference type="Proteomes" id="UP000324800"/>
    </source>
</evidence>
<sequence length="102" mass="11886">MNSNNKLTGQYFHESIPDIDYKGDQFIDISTDWNIESHSKHYKDYRPKRLPPFKSNIPKIALCYSSKSDFSVALPPWLTPLNVIKALKNKNLRLNATKKQYV</sequence>
<proteinExistence type="predicted"/>
<reference evidence="1 2" key="1">
    <citation type="submission" date="2019-03" db="EMBL/GenBank/DDBJ databases">
        <title>Single cell metagenomics reveals metabolic interactions within the superorganism composed of flagellate Streblomastix strix and complex community of Bacteroidetes bacteria on its surface.</title>
        <authorList>
            <person name="Treitli S.C."/>
            <person name="Kolisko M."/>
            <person name="Husnik F."/>
            <person name="Keeling P."/>
            <person name="Hampl V."/>
        </authorList>
    </citation>
    <scope>NUCLEOTIDE SEQUENCE [LARGE SCALE GENOMIC DNA]</scope>
    <source>
        <strain evidence="1">ST1C</strain>
    </source>
</reference>
<comment type="caution">
    <text evidence="1">The sequence shown here is derived from an EMBL/GenBank/DDBJ whole genome shotgun (WGS) entry which is preliminary data.</text>
</comment>
<dbReference type="AlphaFoldDB" id="A0A5J4PXW7"/>